<proteinExistence type="predicted"/>
<evidence type="ECO:0000256" key="1">
    <source>
        <dbReference type="ARBA" id="ARBA00022723"/>
    </source>
</evidence>
<dbReference type="Proteomes" id="UP000799436">
    <property type="component" value="Unassembled WGS sequence"/>
</dbReference>
<dbReference type="GO" id="GO:0033609">
    <property type="term" value="P:oxalate metabolic process"/>
    <property type="evidence" value="ECO:0007669"/>
    <property type="project" value="InterPro"/>
</dbReference>
<dbReference type="Gene3D" id="2.60.120.10">
    <property type="entry name" value="Jelly Rolls"/>
    <property type="match status" value="3"/>
</dbReference>
<evidence type="ECO:0000259" key="6">
    <source>
        <dbReference type="SMART" id="SM00835"/>
    </source>
</evidence>
<dbReference type="NCBIfam" id="TIGR03404">
    <property type="entry name" value="bicupin_oxalic"/>
    <property type="match status" value="1"/>
</dbReference>
<gene>
    <name evidence="7" type="ORF">EJ03DRAFT_276797</name>
</gene>
<dbReference type="SUPFAM" id="SSF51182">
    <property type="entry name" value="RmlC-like cupins"/>
    <property type="match status" value="1"/>
</dbReference>
<feature type="binding site" evidence="3">
    <location>
        <position position="465"/>
    </location>
    <ligand>
        <name>Mn(2+)</name>
        <dbReference type="ChEBI" id="CHEBI:29035"/>
        <label>2</label>
    </ligand>
</feature>
<feature type="domain" description="Cupin type-1" evidence="6">
    <location>
        <begin position="169"/>
        <end position="333"/>
    </location>
</feature>
<dbReference type="SMART" id="SM00835">
    <property type="entry name" value="Cupin_1"/>
    <property type="match status" value="2"/>
</dbReference>
<feature type="binding site" evidence="3">
    <location>
        <position position="426"/>
    </location>
    <ligand>
        <name>Mn(2+)</name>
        <dbReference type="ChEBI" id="CHEBI:29035"/>
        <label>2</label>
    </ligand>
</feature>
<dbReference type="InterPro" id="IPR014710">
    <property type="entry name" value="RmlC-like_jellyroll"/>
</dbReference>
<evidence type="ECO:0000256" key="5">
    <source>
        <dbReference type="SAM" id="SignalP"/>
    </source>
</evidence>
<feature type="region of interest" description="Disordered" evidence="4">
    <location>
        <begin position="113"/>
        <end position="140"/>
    </location>
</feature>
<dbReference type="AlphaFoldDB" id="A0A6G1L3U6"/>
<organism evidence="7 8">
    <name type="scientific">Teratosphaeria nubilosa</name>
    <dbReference type="NCBI Taxonomy" id="161662"/>
    <lineage>
        <taxon>Eukaryota</taxon>
        <taxon>Fungi</taxon>
        <taxon>Dikarya</taxon>
        <taxon>Ascomycota</taxon>
        <taxon>Pezizomycotina</taxon>
        <taxon>Dothideomycetes</taxon>
        <taxon>Dothideomycetidae</taxon>
        <taxon>Mycosphaerellales</taxon>
        <taxon>Teratosphaeriaceae</taxon>
        <taxon>Teratosphaeria</taxon>
    </lineage>
</organism>
<comment type="cofactor">
    <cofactor evidence="3">
        <name>Mn(2+)</name>
        <dbReference type="ChEBI" id="CHEBI:29035"/>
    </cofactor>
    <text evidence="3">Binds 2 manganese ions per subunit.</text>
</comment>
<feature type="region of interest" description="Disordered" evidence="4">
    <location>
        <begin position="64"/>
        <end position="92"/>
    </location>
</feature>
<feature type="binding site" evidence="3">
    <location>
        <position position="421"/>
    </location>
    <ligand>
        <name>Mn(2+)</name>
        <dbReference type="ChEBI" id="CHEBI:29035"/>
        <label>2</label>
    </ligand>
</feature>
<accession>A0A6G1L3U6</accession>
<feature type="active site" description="Proton donor" evidence="2">
    <location>
        <position position="479"/>
    </location>
</feature>
<keyword evidence="3" id="KW-0464">Manganese</keyword>
<dbReference type="OrthoDB" id="10263073at2759"/>
<feature type="domain" description="Cupin type-1" evidence="6">
    <location>
        <begin position="374"/>
        <end position="515"/>
    </location>
</feature>
<protein>
    <submittedName>
        <fullName evidence="7">Bicupin, oxalate decarboxylase/oxidase</fullName>
    </submittedName>
</protein>
<dbReference type="InterPro" id="IPR017774">
    <property type="entry name" value="Bicupin_oxalate_deCO2ase/Oxase"/>
</dbReference>
<keyword evidence="5" id="KW-0732">Signal</keyword>
<reference evidence="7" key="1">
    <citation type="journal article" date="2020" name="Stud. Mycol.">
        <title>101 Dothideomycetes genomes: a test case for predicting lifestyles and emergence of pathogens.</title>
        <authorList>
            <person name="Haridas S."/>
            <person name="Albert R."/>
            <person name="Binder M."/>
            <person name="Bloem J."/>
            <person name="Labutti K."/>
            <person name="Salamov A."/>
            <person name="Andreopoulos B."/>
            <person name="Baker S."/>
            <person name="Barry K."/>
            <person name="Bills G."/>
            <person name="Bluhm B."/>
            <person name="Cannon C."/>
            <person name="Castanera R."/>
            <person name="Culley D."/>
            <person name="Daum C."/>
            <person name="Ezra D."/>
            <person name="Gonzalez J."/>
            <person name="Henrissat B."/>
            <person name="Kuo A."/>
            <person name="Liang C."/>
            <person name="Lipzen A."/>
            <person name="Lutzoni F."/>
            <person name="Magnuson J."/>
            <person name="Mondo S."/>
            <person name="Nolan M."/>
            <person name="Ohm R."/>
            <person name="Pangilinan J."/>
            <person name="Park H.-J."/>
            <person name="Ramirez L."/>
            <person name="Alfaro M."/>
            <person name="Sun H."/>
            <person name="Tritt A."/>
            <person name="Yoshinaga Y."/>
            <person name="Zwiers L.-H."/>
            <person name="Turgeon B."/>
            <person name="Goodwin S."/>
            <person name="Spatafora J."/>
            <person name="Crous P."/>
            <person name="Grigoriev I."/>
        </authorList>
    </citation>
    <scope>NUCLEOTIDE SEQUENCE</scope>
    <source>
        <strain evidence="7">CBS 116005</strain>
    </source>
</reference>
<dbReference type="InterPro" id="IPR006045">
    <property type="entry name" value="Cupin_1"/>
</dbReference>
<dbReference type="GO" id="GO:0046872">
    <property type="term" value="F:metal ion binding"/>
    <property type="evidence" value="ECO:0007669"/>
    <property type="project" value="UniProtKB-KW"/>
</dbReference>
<feature type="binding site" evidence="3">
    <location>
        <position position="281"/>
    </location>
    <ligand>
        <name>Mn(2+)</name>
        <dbReference type="ChEBI" id="CHEBI:29035"/>
        <label>1</label>
    </ligand>
</feature>
<evidence type="ECO:0000313" key="7">
    <source>
        <dbReference type="EMBL" id="KAF2767098.1"/>
    </source>
</evidence>
<evidence type="ECO:0000256" key="4">
    <source>
        <dbReference type="SAM" id="MobiDB-lite"/>
    </source>
</evidence>
<keyword evidence="8" id="KW-1185">Reference proteome</keyword>
<dbReference type="PANTHER" id="PTHR35848:SF9">
    <property type="entry name" value="SLL1358 PROTEIN"/>
    <property type="match status" value="1"/>
</dbReference>
<evidence type="ECO:0000256" key="2">
    <source>
        <dbReference type="PIRSR" id="PIRSR617774-1"/>
    </source>
</evidence>
<feature type="binding site" evidence="3">
    <location>
        <position position="219"/>
    </location>
    <ligand>
        <name>Mn(2+)</name>
        <dbReference type="ChEBI" id="CHEBI:29035"/>
        <label>1</label>
    </ligand>
</feature>
<dbReference type="InterPro" id="IPR051610">
    <property type="entry name" value="GPI/OXD"/>
</dbReference>
<feature type="binding site" evidence="3">
    <location>
        <position position="213"/>
    </location>
    <ligand>
        <name>Mn(2+)</name>
        <dbReference type="ChEBI" id="CHEBI:29035"/>
        <label>1</label>
    </ligand>
</feature>
<dbReference type="InterPro" id="IPR011051">
    <property type="entry name" value="RmlC_Cupin_sf"/>
</dbReference>
<sequence>MRFTATSLATASCLVSLSLGAPARVHRRQNEAIGGLPEGPEIDNADLPYEPVGPVGASGSVYGPKSLAGSGGDSASAAPLGPGVPYPTASPEQEVGSYQLVPGQEADADLGLYLDLSSNPNPQAIRGGNGGTDPGPRNEEIQRQNSDLFARPGTDNGNIANAKWPMGLSSARSGTGGGNPGWARQQNTDELPIAIDMAGVDMRLGPNAYREMHWHSANEWSYIFSGSVRLSAVNQNGQTFVDDLKAGDLWVSDMKALGGHDDSITRADTPFFYFFPAGVPHSIQATEEGCEFLLVFSQGDFSEDDTDLVTELFLRNPKQVLAKNFQTDVSTFANIPQEQRYIFTGQKAGQTLQEARDSVNGPAGHIPDNETYSYHFSAQEPYVVPGGSVKIVDPDTFPIANNFSAALFTIEPGAMREIHWHLTSDEWNFFLQGQGRVTVFTGPQASRTFDYQAGDVGYIPDTSSHYVENTGNESLVYLEVLQAPRYQDVSVAQWLGLTLPQVVKDTLNLPQSFIDTLPKTKQYIVPGNTNLTATNFTVSSYPNAALHTTSGSS</sequence>
<dbReference type="Pfam" id="PF00190">
    <property type="entry name" value="Cupin_1"/>
    <property type="match status" value="2"/>
</dbReference>
<dbReference type="CDD" id="cd20305">
    <property type="entry name" value="cupin_OxDC_C"/>
    <property type="match status" value="1"/>
</dbReference>
<feature type="compositionally biased region" description="Low complexity" evidence="4">
    <location>
        <begin position="73"/>
        <end position="83"/>
    </location>
</feature>
<feature type="binding site" evidence="3">
    <location>
        <position position="419"/>
    </location>
    <ligand>
        <name>Mn(2+)</name>
        <dbReference type="ChEBI" id="CHEBI:29035"/>
        <label>2</label>
    </ligand>
</feature>
<feature type="binding site" evidence="3">
    <location>
        <position position="215"/>
    </location>
    <ligand>
        <name>Mn(2+)</name>
        <dbReference type="ChEBI" id="CHEBI:29035"/>
        <label>1</label>
    </ligand>
</feature>
<dbReference type="EMBL" id="ML995861">
    <property type="protein sequence ID" value="KAF2767098.1"/>
    <property type="molecule type" value="Genomic_DNA"/>
</dbReference>
<keyword evidence="1 3" id="KW-0479">Metal-binding</keyword>
<name>A0A6G1L3U6_9PEZI</name>
<feature type="region of interest" description="Disordered" evidence="4">
    <location>
        <begin position="31"/>
        <end position="51"/>
    </location>
</feature>
<feature type="signal peptide" evidence="5">
    <location>
        <begin position="1"/>
        <end position="20"/>
    </location>
</feature>
<dbReference type="PANTHER" id="PTHR35848">
    <property type="entry name" value="OXALATE-BINDING PROTEIN"/>
    <property type="match status" value="1"/>
</dbReference>
<feature type="chain" id="PRO_5026300576" evidence="5">
    <location>
        <begin position="21"/>
        <end position="553"/>
    </location>
</feature>
<evidence type="ECO:0000313" key="8">
    <source>
        <dbReference type="Proteomes" id="UP000799436"/>
    </source>
</evidence>
<evidence type="ECO:0000256" key="3">
    <source>
        <dbReference type="PIRSR" id="PIRSR617774-2"/>
    </source>
</evidence>